<dbReference type="SUPFAM" id="SSF55073">
    <property type="entry name" value="Nucleotide cyclase"/>
    <property type="match status" value="1"/>
</dbReference>
<sequence>MDHMLIQRVEHPEKAKQLDAKIRKTFEKTVAIMVLDMSGFSRLVQRYGIIHYLAMIRRMRRVVAPAIARNHGVVIKFEADNCFAVFPKADDAVQASREIKHDLDVANLATPDESDIYVCMGIGYGPTLLACDDMYGNEMNLASKLGEDVAEKGEVFLTEAAKKACKKKHDLALVPLTISGVTMKAYKLRFTPSA</sequence>
<protein>
    <recommendedName>
        <fullName evidence="1">Guanylate cyclase domain-containing protein</fullName>
    </recommendedName>
</protein>
<dbReference type="AlphaFoldDB" id="A0A1F7UKJ8"/>
<dbReference type="InterPro" id="IPR001054">
    <property type="entry name" value="A/G_cyclase"/>
</dbReference>
<dbReference type="Gene3D" id="3.30.70.1230">
    <property type="entry name" value="Nucleotide cyclase"/>
    <property type="match status" value="1"/>
</dbReference>
<dbReference type="GO" id="GO:0004016">
    <property type="term" value="F:adenylate cyclase activity"/>
    <property type="evidence" value="ECO:0007669"/>
    <property type="project" value="UniProtKB-ARBA"/>
</dbReference>
<evidence type="ECO:0000259" key="1">
    <source>
        <dbReference type="PROSITE" id="PS50125"/>
    </source>
</evidence>
<organism evidence="2 3">
    <name type="scientific">Candidatus Uhrbacteria bacterium RIFCSPHIGHO2_12_FULL_60_25</name>
    <dbReference type="NCBI Taxonomy" id="1802399"/>
    <lineage>
        <taxon>Bacteria</taxon>
        <taxon>Candidatus Uhriibacteriota</taxon>
    </lineage>
</organism>
<dbReference type="GO" id="GO:0035556">
    <property type="term" value="P:intracellular signal transduction"/>
    <property type="evidence" value="ECO:0007669"/>
    <property type="project" value="InterPro"/>
</dbReference>
<dbReference type="EMBL" id="MGEH01000024">
    <property type="protein sequence ID" value="OGL78813.1"/>
    <property type="molecule type" value="Genomic_DNA"/>
</dbReference>
<evidence type="ECO:0000313" key="3">
    <source>
        <dbReference type="Proteomes" id="UP000176603"/>
    </source>
</evidence>
<dbReference type="GO" id="GO:0009190">
    <property type="term" value="P:cyclic nucleotide biosynthetic process"/>
    <property type="evidence" value="ECO:0007669"/>
    <property type="project" value="InterPro"/>
</dbReference>
<gene>
    <name evidence="2" type="ORF">A3E39_01120</name>
</gene>
<dbReference type="STRING" id="1802399.A3E39_01120"/>
<feature type="domain" description="Guanylate cyclase" evidence="1">
    <location>
        <begin position="31"/>
        <end position="146"/>
    </location>
</feature>
<dbReference type="PROSITE" id="PS50125">
    <property type="entry name" value="GUANYLATE_CYCLASE_2"/>
    <property type="match status" value="1"/>
</dbReference>
<dbReference type="Proteomes" id="UP000176603">
    <property type="component" value="Unassembled WGS sequence"/>
</dbReference>
<reference evidence="2 3" key="1">
    <citation type="journal article" date="2016" name="Nat. Commun.">
        <title>Thousands of microbial genomes shed light on interconnected biogeochemical processes in an aquifer system.</title>
        <authorList>
            <person name="Anantharaman K."/>
            <person name="Brown C.T."/>
            <person name="Hug L.A."/>
            <person name="Sharon I."/>
            <person name="Castelle C.J."/>
            <person name="Probst A.J."/>
            <person name="Thomas B.C."/>
            <person name="Singh A."/>
            <person name="Wilkins M.J."/>
            <person name="Karaoz U."/>
            <person name="Brodie E.L."/>
            <person name="Williams K.H."/>
            <person name="Hubbard S.S."/>
            <person name="Banfield J.F."/>
        </authorList>
    </citation>
    <scope>NUCLEOTIDE SEQUENCE [LARGE SCALE GENOMIC DNA]</scope>
</reference>
<dbReference type="InterPro" id="IPR029787">
    <property type="entry name" value="Nucleotide_cyclase"/>
</dbReference>
<evidence type="ECO:0000313" key="2">
    <source>
        <dbReference type="EMBL" id="OGL78813.1"/>
    </source>
</evidence>
<proteinExistence type="predicted"/>
<name>A0A1F7UKJ8_9BACT</name>
<accession>A0A1F7UKJ8</accession>
<dbReference type="Pfam" id="PF00211">
    <property type="entry name" value="Guanylate_cyc"/>
    <property type="match status" value="1"/>
</dbReference>
<dbReference type="CDD" id="cd07302">
    <property type="entry name" value="CHD"/>
    <property type="match status" value="1"/>
</dbReference>
<comment type="caution">
    <text evidence="2">The sequence shown here is derived from an EMBL/GenBank/DDBJ whole genome shotgun (WGS) entry which is preliminary data.</text>
</comment>